<dbReference type="EMBL" id="QNRH01000020">
    <property type="protein sequence ID" value="RBO88234.1"/>
    <property type="molecule type" value="Genomic_DNA"/>
</dbReference>
<dbReference type="OrthoDB" id="8453696at2"/>
<evidence type="ECO:0000313" key="2">
    <source>
        <dbReference type="EMBL" id="RBO88234.1"/>
    </source>
</evidence>
<protein>
    <recommendedName>
        <fullName evidence="4">Secreted protein</fullName>
    </recommendedName>
</protein>
<dbReference type="Proteomes" id="UP000252893">
    <property type="component" value="Unassembled WGS sequence"/>
</dbReference>
<gene>
    <name evidence="2" type="ORF">DFR47_12015</name>
</gene>
<dbReference type="RefSeq" id="WP_113946496.1">
    <property type="nucleotide sequence ID" value="NZ_JBHEEG010000005.1"/>
</dbReference>
<name>A0A366DFW9_9HYPH</name>
<keyword evidence="1" id="KW-0732">Signal</keyword>
<reference evidence="2 3" key="1">
    <citation type="submission" date="2018-06" db="EMBL/GenBank/DDBJ databases">
        <title>Genomic Encyclopedia of Type Strains, Phase IV (KMG-IV): sequencing the most valuable type-strain genomes for metagenomic binning, comparative biology and taxonomic classification.</title>
        <authorList>
            <person name="Goeker M."/>
        </authorList>
    </citation>
    <scope>NUCLEOTIDE SEQUENCE [LARGE SCALE GENOMIC DNA]</scope>
    <source>
        <strain evidence="2 3">DSM 25619</strain>
    </source>
</reference>
<evidence type="ECO:0000313" key="3">
    <source>
        <dbReference type="Proteomes" id="UP000252893"/>
    </source>
</evidence>
<organism evidence="2 3">
    <name type="scientific">Pseudochrobactrum asaccharolyticum</name>
    <dbReference type="NCBI Taxonomy" id="354351"/>
    <lineage>
        <taxon>Bacteria</taxon>
        <taxon>Pseudomonadati</taxon>
        <taxon>Pseudomonadota</taxon>
        <taxon>Alphaproteobacteria</taxon>
        <taxon>Hyphomicrobiales</taxon>
        <taxon>Brucellaceae</taxon>
        <taxon>Pseudochrobactrum</taxon>
    </lineage>
</organism>
<evidence type="ECO:0000256" key="1">
    <source>
        <dbReference type="SAM" id="SignalP"/>
    </source>
</evidence>
<feature type="signal peptide" evidence="1">
    <location>
        <begin position="1"/>
        <end position="27"/>
    </location>
</feature>
<dbReference type="AlphaFoldDB" id="A0A366DFW9"/>
<keyword evidence="3" id="KW-1185">Reference proteome</keyword>
<comment type="caution">
    <text evidence="2">The sequence shown here is derived from an EMBL/GenBank/DDBJ whole genome shotgun (WGS) entry which is preliminary data.</text>
</comment>
<feature type="chain" id="PRO_5016677242" description="Secreted protein" evidence="1">
    <location>
        <begin position="28"/>
        <end position="200"/>
    </location>
</feature>
<accession>A0A366DFW9</accession>
<sequence>MTTLKKSLYGITIALSVMSLSSSPIWAASSNSGDLSAEERTELQQAAGITCDTSKSDACTAGNVESGDFYNVRIYGSCINAPYYGRINDKSITLRKGVATTGTDGKTEGTLAPNQLVCIKAVAQVNVTDTEYYVMALPMDYGPECKDEELCKKPQPLPKEHQSTMAKCQNDSQKGYAGCPQGWVFASEMEAYSNGLSFPQ</sequence>
<proteinExistence type="predicted"/>
<evidence type="ECO:0008006" key="4">
    <source>
        <dbReference type="Google" id="ProtNLM"/>
    </source>
</evidence>